<evidence type="ECO:0000256" key="6">
    <source>
        <dbReference type="ARBA" id="ARBA00022837"/>
    </source>
</evidence>
<feature type="transmembrane region" description="Helical" evidence="10">
    <location>
        <begin position="209"/>
        <end position="227"/>
    </location>
</feature>
<keyword evidence="10" id="KW-0407">Ion channel</keyword>
<protein>
    <recommendedName>
        <fullName evidence="10">Calcium uniporter protein</fullName>
    </recommendedName>
</protein>
<evidence type="ECO:0000313" key="13">
    <source>
        <dbReference type="Proteomes" id="UP000534426"/>
    </source>
</evidence>
<dbReference type="GO" id="GO:0005262">
    <property type="term" value="F:calcium channel activity"/>
    <property type="evidence" value="ECO:0007669"/>
    <property type="project" value="UniProtKB-UniRule"/>
</dbReference>
<evidence type="ECO:0000256" key="5">
    <source>
        <dbReference type="ARBA" id="ARBA00022692"/>
    </source>
</evidence>
<reference evidence="12 13" key="1">
    <citation type="submission" date="2019-09" db="EMBL/GenBank/DDBJ databases">
        <title>Bird 10,000 Genomes (B10K) Project - Family phase.</title>
        <authorList>
            <person name="Zhang G."/>
        </authorList>
    </citation>
    <scope>NUCLEOTIDE SEQUENCE [LARGE SCALE GENOMIC DNA]</scope>
    <source>
        <strain evidence="12">B10K-MSB-37135</strain>
        <tissue evidence="12">Heart</tissue>
    </source>
</reference>
<comment type="caution">
    <text evidence="12">The sequence shown here is derived from an EMBL/GenBank/DDBJ whole genome shotgun (WGS) entry which is preliminary data.</text>
</comment>
<evidence type="ECO:0000256" key="9">
    <source>
        <dbReference type="ARBA" id="ARBA00023136"/>
    </source>
</evidence>
<keyword evidence="4 10" id="KW-0109">Calcium transport</keyword>
<comment type="subcellular location">
    <subcellularLocation>
        <location evidence="1">Membrane</location>
        <topology evidence="1">Multi-pass membrane protein</topology>
    </subcellularLocation>
    <subcellularLocation>
        <location evidence="10">Mitochondrion inner membrane</location>
        <topology evidence="10">Multi-pass membrane protein</topology>
    </subcellularLocation>
</comment>
<dbReference type="GO" id="GO:0015292">
    <property type="term" value="F:uniporter activity"/>
    <property type="evidence" value="ECO:0007669"/>
    <property type="project" value="UniProtKB-UniRule"/>
</dbReference>
<feature type="transmembrane region" description="Helical" evidence="10">
    <location>
        <begin position="178"/>
        <end position="197"/>
    </location>
</feature>
<sequence>YSMTFSLAMLSFSPLPEVTVNYRYGLPVVTLTLPTRGERCQFTIKPMAVTVGAFLQDVQREDKGIEKAEVFARDGSKVSDATLMEVVLMNDFKLVINSKMYSVSSPKKGKLSSEHATEMEDIKSLVHRLFVAIHIEDHQVRKERELLQKLEYLKEQLLPLEQMKDRIADSADAKTSRLLWVGLALMSTQGGALAWLTWWVYSWDIMEPVTYFITYGSAMAFYAYFVLTKQDYIYPHAKDRQFLHYFYRKSKSQRFNVQQYNKLKEDLAEAEESLRRLRQPLQLRLPIQQINDKD</sequence>
<keyword evidence="10" id="KW-0496">Mitochondrion</keyword>
<dbReference type="EMBL" id="VWPW01006187">
    <property type="protein sequence ID" value="NWJ00845.1"/>
    <property type="molecule type" value="Genomic_DNA"/>
</dbReference>
<comment type="domain">
    <text evidence="10">The selectivity filter, in which calcium ions are arranged in single file, is composed of two acidic rings separated by one helical turn along the central axis of the channel pore.</text>
</comment>
<dbReference type="GO" id="GO:0051560">
    <property type="term" value="P:mitochondrial calcium ion homeostasis"/>
    <property type="evidence" value="ECO:0007669"/>
    <property type="project" value="UniProtKB-UniRule"/>
</dbReference>
<evidence type="ECO:0000256" key="4">
    <source>
        <dbReference type="ARBA" id="ARBA00022568"/>
    </source>
</evidence>
<dbReference type="PANTHER" id="PTHR13462:SF6">
    <property type="entry name" value="CALCIUM UNIPORTER REGULATORY SUBUNIT MCUB, MITOCHONDRIAL"/>
    <property type="match status" value="1"/>
</dbReference>
<feature type="non-terminal residue" evidence="12">
    <location>
        <position position="1"/>
    </location>
</feature>
<evidence type="ECO:0000256" key="2">
    <source>
        <dbReference type="ARBA" id="ARBA00005653"/>
    </source>
</evidence>
<evidence type="ECO:0000256" key="1">
    <source>
        <dbReference type="ARBA" id="ARBA00004141"/>
    </source>
</evidence>
<feature type="domain" description="Calcium uniporter protein C-terminal" evidence="11">
    <location>
        <begin position="61"/>
        <end position="263"/>
    </location>
</feature>
<name>A0A7K4L7Z8_9AVES</name>
<proteinExistence type="inferred from homology"/>
<keyword evidence="3 10" id="KW-0813">Transport</keyword>
<evidence type="ECO:0000256" key="3">
    <source>
        <dbReference type="ARBA" id="ARBA00022448"/>
    </source>
</evidence>
<dbReference type="InterPro" id="IPR006769">
    <property type="entry name" value="MCU_C"/>
</dbReference>
<comment type="similarity">
    <text evidence="2 10">Belongs to the MCU (TC 1.A.77) family.</text>
</comment>
<comment type="function">
    <text evidence="10">Mitochondrial inner membrane calcium uniporter that mediates calcium uptake into mitochondria. Mitochondrial calcium homeostasis plays key roles in cellular physiology and regulates cell bioenergetics, cytoplasmic calcium signals and activation of cell death pathways.</text>
</comment>
<gene>
    <name evidence="12" type="primary">Mcub</name>
    <name evidence="12" type="ORF">CRYUND_R07903</name>
</gene>
<keyword evidence="10" id="KW-0999">Mitochondrion inner membrane</keyword>
<keyword evidence="9 10" id="KW-0472">Membrane</keyword>
<evidence type="ECO:0000256" key="8">
    <source>
        <dbReference type="ARBA" id="ARBA00023065"/>
    </source>
</evidence>
<evidence type="ECO:0000259" key="11">
    <source>
        <dbReference type="Pfam" id="PF04678"/>
    </source>
</evidence>
<evidence type="ECO:0000313" key="12">
    <source>
        <dbReference type="EMBL" id="NWJ00845.1"/>
    </source>
</evidence>
<keyword evidence="5 10" id="KW-0812">Transmembrane</keyword>
<keyword evidence="10" id="KW-0107">Calcium channel</keyword>
<dbReference type="GO" id="GO:1990246">
    <property type="term" value="C:uniplex complex"/>
    <property type="evidence" value="ECO:0007669"/>
    <property type="project" value="TreeGrafter"/>
</dbReference>
<evidence type="ECO:0000256" key="10">
    <source>
        <dbReference type="RuleBase" id="RU367035"/>
    </source>
</evidence>
<keyword evidence="7 10" id="KW-1133">Transmembrane helix</keyword>
<dbReference type="Proteomes" id="UP000534426">
    <property type="component" value="Unassembled WGS sequence"/>
</dbReference>
<keyword evidence="6 10" id="KW-0106">Calcium</keyword>
<dbReference type="AlphaFoldDB" id="A0A7K4L7Z8"/>
<dbReference type="InterPro" id="IPR039055">
    <property type="entry name" value="MCU_fam"/>
</dbReference>
<feature type="non-terminal residue" evidence="12">
    <location>
        <position position="294"/>
    </location>
</feature>
<keyword evidence="8 10" id="KW-0406">Ion transport</keyword>
<evidence type="ECO:0000256" key="7">
    <source>
        <dbReference type="ARBA" id="ARBA00022989"/>
    </source>
</evidence>
<keyword evidence="13" id="KW-1185">Reference proteome</keyword>
<dbReference type="Pfam" id="PF04678">
    <property type="entry name" value="MCU"/>
    <property type="match status" value="1"/>
</dbReference>
<accession>A0A7K4L7Z8</accession>
<dbReference type="GO" id="GO:0019855">
    <property type="term" value="F:calcium channel inhibitor activity"/>
    <property type="evidence" value="ECO:0007669"/>
    <property type="project" value="TreeGrafter"/>
</dbReference>
<organism evidence="12 13">
    <name type="scientific">Crypturellus undulatus</name>
    <dbReference type="NCBI Taxonomy" id="48396"/>
    <lineage>
        <taxon>Eukaryota</taxon>
        <taxon>Metazoa</taxon>
        <taxon>Chordata</taxon>
        <taxon>Craniata</taxon>
        <taxon>Vertebrata</taxon>
        <taxon>Euteleostomi</taxon>
        <taxon>Archelosauria</taxon>
        <taxon>Archosauria</taxon>
        <taxon>Dinosauria</taxon>
        <taxon>Saurischia</taxon>
        <taxon>Theropoda</taxon>
        <taxon>Coelurosauria</taxon>
        <taxon>Aves</taxon>
        <taxon>Palaeognathae</taxon>
        <taxon>Tinamiformes</taxon>
        <taxon>Tinamidae</taxon>
        <taxon>Crypturellus</taxon>
    </lineage>
</organism>
<dbReference type="GO" id="GO:0036444">
    <property type="term" value="P:calcium import into the mitochondrion"/>
    <property type="evidence" value="ECO:0007669"/>
    <property type="project" value="TreeGrafter"/>
</dbReference>
<dbReference type="PANTHER" id="PTHR13462">
    <property type="entry name" value="CALCIUM UNIPORTER PROTEIN, MITOCHONDRIAL"/>
    <property type="match status" value="1"/>
</dbReference>